<evidence type="ECO:0000313" key="2">
    <source>
        <dbReference type="Proteomes" id="UP000276133"/>
    </source>
</evidence>
<organism evidence="1 2">
    <name type="scientific">Brachionus plicatilis</name>
    <name type="common">Marine rotifer</name>
    <name type="synonym">Brachionus muelleri</name>
    <dbReference type="NCBI Taxonomy" id="10195"/>
    <lineage>
        <taxon>Eukaryota</taxon>
        <taxon>Metazoa</taxon>
        <taxon>Spiralia</taxon>
        <taxon>Gnathifera</taxon>
        <taxon>Rotifera</taxon>
        <taxon>Eurotatoria</taxon>
        <taxon>Monogononta</taxon>
        <taxon>Pseudotrocha</taxon>
        <taxon>Ploima</taxon>
        <taxon>Brachionidae</taxon>
        <taxon>Brachionus</taxon>
    </lineage>
</organism>
<name>A0A3M7SL56_BRAPC</name>
<dbReference type="Proteomes" id="UP000276133">
    <property type="component" value="Unassembled WGS sequence"/>
</dbReference>
<accession>A0A3M7SL56</accession>
<gene>
    <name evidence="1" type="ORF">BpHYR1_027732</name>
</gene>
<dbReference type="AlphaFoldDB" id="A0A3M7SL56"/>
<keyword evidence="2" id="KW-1185">Reference proteome</keyword>
<comment type="caution">
    <text evidence="1">The sequence shown here is derived from an EMBL/GenBank/DDBJ whole genome shotgun (WGS) entry which is preliminary data.</text>
</comment>
<protein>
    <submittedName>
        <fullName evidence="1">Uncharacterized protein</fullName>
    </submittedName>
</protein>
<dbReference type="EMBL" id="REGN01001190">
    <property type="protein sequence ID" value="RNA36425.1"/>
    <property type="molecule type" value="Genomic_DNA"/>
</dbReference>
<proteinExistence type="predicted"/>
<evidence type="ECO:0000313" key="1">
    <source>
        <dbReference type="EMBL" id="RNA36425.1"/>
    </source>
</evidence>
<reference evidence="1 2" key="1">
    <citation type="journal article" date="2018" name="Sci. Rep.">
        <title>Genomic signatures of local adaptation to the degree of environmental predictability in rotifers.</title>
        <authorList>
            <person name="Franch-Gras L."/>
            <person name="Hahn C."/>
            <person name="Garcia-Roger E.M."/>
            <person name="Carmona M.J."/>
            <person name="Serra M."/>
            <person name="Gomez A."/>
        </authorList>
    </citation>
    <scope>NUCLEOTIDE SEQUENCE [LARGE SCALE GENOMIC DNA]</scope>
    <source>
        <strain evidence="1">HYR1</strain>
    </source>
</reference>
<sequence length="74" mass="8722">MYREPKRNKPSLQSGRPDKIRNEKRCDNYKLRCLAHKSGLILFCSISSCNIKVETRADCNPKFFHFHPFKCECS</sequence>